<feature type="compositionally biased region" description="Polar residues" evidence="1">
    <location>
        <begin position="124"/>
        <end position="134"/>
    </location>
</feature>
<protein>
    <submittedName>
        <fullName evidence="2">Uncharacterized protein</fullName>
    </submittedName>
</protein>
<organism evidence="2 3">
    <name type="scientific">Parthenolecanium corni</name>
    <dbReference type="NCBI Taxonomy" id="536013"/>
    <lineage>
        <taxon>Eukaryota</taxon>
        <taxon>Metazoa</taxon>
        <taxon>Ecdysozoa</taxon>
        <taxon>Arthropoda</taxon>
        <taxon>Hexapoda</taxon>
        <taxon>Insecta</taxon>
        <taxon>Pterygota</taxon>
        <taxon>Neoptera</taxon>
        <taxon>Paraneoptera</taxon>
        <taxon>Hemiptera</taxon>
        <taxon>Sternorrhyncha</taxon>
        <taxon>Coccoidea</taxon>
        <taxon>Coccidae</taxon>
        <taxon>Parthenolecanium</taxon>
    </lineage>
</organism>
<comment type="caution">
    <text evidence="2">The sequence shown here is derived from an EMBL/GenBank/DDBJ whole genome shotgun (WGS) entry which is preliminary data.</text>
</comment>
<evidence type="ECO:0000256" key="1">
    <source>
        <dbReference type="SAM" id="MobiDB-lite"/>
    </source>
</evidence>
<sequence>MPHHRVIHYINQVKYICPDKDAISELRVIPELSRNPFLTVALEIPKSVVEFTSLFGLALKIEKELIKYYKFTLKYFKLWLNELHAYNSNLLTEFEYSYEPVKQHKLPVDLKPSNLVFNPDHHSTLNMSNLNDKQTTSRDNENTDQNCNSPGDGGTSSNNVGNANGSENNPPPPHNNNNNGGNNNNSRHPPRNNIVSGLADKFTSIRLLDSVNGLTIKELGFTSKFVDDKNKSVELKEFLRQCNEAWEMCIPNQKGMLLKKFKNCVIGGAGSLIEGEEFDSFGDFEAYLIEKFDEPLPFDQQLGELIRSQKGTSESLRSPIRTFEIRSLSSCQIRPWLTISNKFFTTRLGLSYTLYFH</sequence>
<dbReference type="AlphaFoldDB" id="A0AAN9TVW3"/>
<feature type="compositionally biased region" description="Low complexity" evidence="1">
    <location>
        <begin position="175"/>
        <end position="193"/>
    </location>
</feature>
<gene>
    <name evidence="2" type="ORF">V9T40_007179</name>
</gene>
<dbReference type="Proteomes" id="UP001367676">
    <property type="component" value="Unassembled WGS sequence"/>
</dbReference>
<evidence type="ECO:0000313" key="3">
    <source>
        <dbReference type="Proteomes" id="UP001367676"/>
    </source>
</evidence>
<proteinExistence type="predicted"/>
<feature type="region of interest" description="Disordered" evidence="1">
    <location>
        <begin position="117"/>
        <end position="195"/>
    </location>
</feature>
<name>A0AAN9TVW3_9HEMI</name>
<dbReference type="EMBL" id="JBBCAQ010000002">
    <property type="protein sequence ID" value="KAK7605321.1"/>
    <property type="molecule type" value="Genomic_DNA"/>
</dbReference>
<evidence type="ECO:0000313" key="2">
    <source>
        <dbReference type="EMBL" id="KAK7605321.1"/>
    </source>
</evidence>
<accession>A0AAN9TVW3</accession>
<keyword evidence="3" id="KW-1185">Reference proteome</keyword>
<feature type="compositionally biased region" description="Low complexity" evidence="1">
    <location>
        <begin position="155"/>
        <end position="168"/>
    </location>
</feature>
<reference evidence="2 3" key="1">
    <citation type="submission" date="2024-03" db="EMBL/GenBank/DDBJ databases">
        <title>Adaptation during the transition from Ophiocordyceps entomopathogen to insect associate is accompanied by gene loss and intensified selection.</title>
        <authorList>
            <person name="Ward C.M."/>
            <person name="Onetto C.A."/>
            <person name="Borneman A.R."/>
        </authorList>
    </citation>
    <scope>NUCLEOTIDE SEQUENCE [LARGE SCALE GENOMIC DNA]</scope>
    <source>
        <strain evidence="2">AWRI1</strain>
        <tissue evidence="2">Single Adult Female</tissue>
    </source>
</reference>